<dbReference type="AlphaFoldDB" id="A0A5K1DDI0"/>
<sequence>MCNRTIYVRPPSNIKSQMEVVNLWEGFSGKTLQKEHITEQEWLQKIQGKDLESGRKVTLL</sequence>
<dbReference type="Gene3D" id="3.90.25.10">
    <property type="entry name" value="UDP-galactose 4-epimerase, domain 1"/>
    <property type="match status" value="1"/>
</dbReference>
<organism evidence="1">
    <name type="scientific">Nymphaea colorata</name>
    <name type="common">pocket water lily</name>
    <dbReference type="NCBI Taxonomy" id="210225"/>
    <lineage>
        <taxon>Eukaryota</taxon>
        <taxon>Viridiplantae</taxon>
        <taxon>Streptophyta</taxon>
        <taxon>Embryophyta</taxon>
        <taxon>Tracheophyta</taxon>
        <taxon>Spermatophyta</taxon>
        <taxon>Magnoliopsida</taxon>
        <taxon>Nymphaeales</taxon>
        <taxon>Nymphaeaceae</taxon>
        <taxon>Nymphaea</taxon>
    </lineage>
</organism>
<proteinExistence type="predicted"/>
<gene>
    <name evidence="1" type="ORF">NYM_LOCUS19380</name>
</gene>
<reference evidence="1" key="1">
    <citation type="submission" date="2019-09" db="EMBL/GenBank/DDBJ databases">
        <authorList>
            <person name="Zhang L."/>
        </authorList>
    </citation>
    <scope>NUCLEOTIDE SEQUENCE</scope>
</reference>
<name>A0A5K1DDI0_9MAGN</name>
<dbReference type="Gramene" id="NC5G0100100.1">
    <property type="protein sequence ID" value="NC5G0100100.1:cds"/>
    <property type="gene ID" value="NC5G0100100"/>
</dbReference>
<evidence type="ECO:0000313" key="1">
    <source>
        <dbReference type="EMBL" id="VVW37072.1"/>
    </source>
</evidence>
<protein>
    <submittedName>
        <fullName evidence="1">Uncharacterized protein</fullName>
    </submittedName>
</protein>
<dbReference type="EMBL" id="LR721783">
    <property type="protein sequence ID" value="VVW37072.1"/>
    <property type="molecule type" value="Genomic_DNA"/>
</dbReference>
<accession>A0A5K1DDI0</accession>